<dbReference type="Proteomes" id="UP001610563">
    <property type="component" value="Unassembled WGS sequence"/>
</dbReference>
<dbReference type="SUPFAM" id="SSF55021">
    <property type="entry name" value="ACT-like"/>
    <property type="match status" value="2"/>
</dbReference>
<protein>
    <submittedName>
        <fullName evidence="2">ACT domain-containing protein</fullName>
    </submittedName>
</protein>
<dbReference type="EMBL" id="JBFTWV010000153">
    <property type="protein sequence ID" value="KAL2785154.1"/>
    <property type="molecule type" value="Genomic_DNA"/>
</dbReference>
<dbReference type="Gene3D" id="3.30.2130.10">
    <property type="entry name" value="VC0802-like"/>
    <property type="match status" value="1"/>
</dbReference>
<dbReference type="InterPro" id="IPR045865">
    <property type="entry name" value="ACT-like_dom_sf"/>
</dbReference>
<evidence type="ECO:0000313" key="2">
    <source>
        <dbReference type="EMBL" id="KAL2785154.1"/>
    </source>
</evidence>
<dbReference type="PANTHER" id="PTHR39199">
    <property type="entry name" value="BLR5128 PROTEIN"/>
    <property type="match status" value="1"/>
</dbReference>
<keyword evidence="3" id="KW-1185">Reference proteome</keyword>
<accession>A0ABR4FPF3</accession>
<organism evidence="2 3">
    <name type="scientific">Aspergillus keveii</name>
    <dbReference type="NCBI Taxonomy" id="714993"/>
    <lineage>
        <taxon>Eukaryota</taxon>
        <taxon>Fungi</taxon>
        <taxon>Dikarya</taxon>
        <taxon>Ascomycota</taxon>
        <taxon>Pezizomycotina</taxon>
        <taxon>Eurotiomycetes</taxon>
        <taxon>Eurotiomycetidae</taxon>
        <taxon>Eurotiales</taxon>
        <taxon>Aspergillaceae</taxon>
        <taxon>Aspergillus</taxon>
        <taxon>Aspergillus subgen. Nidulantes</taxon>
    </lineage>
</organism>
<gene>
    <name evidence="2" type="ORF">BJX66DRAFT_315413</name>
</gene>
<proteinExistence type="predicted"/>
<evidence type="ECO:0000313" key="3">
    <source>
        <dbReference type="Proteomes" id="UP001610563"/>
    </source>
</evidence>
<name>A0ABR4FPF3_9EURO</name>
<evidence type="ECO:0000259" key="1">
    <source>
        <dbReference type="Pfam" id="PF10000"/>
    </source>
</evidence>
<sequence length="140" mass="15186">MAPGESNLQTLLSSLEPILHNDLFVFHTIPHTTIADTTANLATLQPHLLFQEAEGTTVVVTREHADEHGFTDYVFPCRMITISVHSSLEAVGLIAAISAKLKDVGVSANVVSGFYHDHIFVPDGKEEVAVQALRDLAREG</sequence>
<feature type="domain" description="DUF2241" evidence="1">
    <location>
        <begin position="3"/>
        <end position="78"/>
    </location>
</feature>
<comment type="caution">
    <text evidence="2">The sequence shown here is derived from an EMBL/GenBank/DDBJ whole genome shotgun (WGS) entry which is preliminary data.</text>
</comment>
<reference evidence="2 3" key="1">
    <citation type="submission" date="2024-07" db="EMBL/GenBank/DDBJ databases">
        <title>Section-level genome sequencing and comparative genomics of Aspergillus sections Usti and Cavernicolus.</title>
        <authorList>
            <consortium name="Lawrence Berkeley National Laboratory"/>
            <person name="Nybo J.L."/>
            <person name="Vesth T.C."/>
            <person name="Theobald S."/>
            <person name="Frisvad J.C."/>
            <person name="Larsen T.O."/>
            <person name="Kjaerboelling I."/>
            <person name="Rothschild-Mancinelli K."/>
            <person name="Lyhne E.K."/>
            <person name="Kogle M.E."/>
            <person name="Barry K."/>
            <person name="Clum A."/>
            <person name="Na H."/>
            <person name="Ledsgaard L."/>
            <person name="Lin J."/>
            <person name="Lipzen A."/>
            <person name="Kuo A."/>
            <person name="Riley R."/>
            <person name="Mondo S."/>
            <person name="Labutti K."/>
            <person name="Haridas S."/>
            <person name="Pangalinan J."/>
            <person name="Salamov A.A."/>
            <person name="Simmons B.A."/>
            <person name="Magnuson J.K."/>
            <person name="Chen J."/>
            <person name="Drula E."/>
            <person name="Henrissat B."/>
            <person name="Wiebenga A."/>
            <person name="Lubbers R.J."/>
            <person name="Gomes A.C."/>
            <person name="Makela M.R."/>
            <person name="Stajich J."/>
            <person name="Grigoriev I.V."/>
            <person name="Mortensen U.H."/>
            <person name="De Vries R.P."/>
            <person name="Baker S.E."/>
            <person name="Andersen M.R."/>
        </authorList>
    </citation>
    <scope>NUCLEOTIDE SEQUENCE [LARGE SCALE GENOMIC DNA]</scope>
    <source>
        <strain evidence="2 3">CBS 209.92</strain>
    </source>
</reference>
<dbReference type="PANTHER" id="PTHR39199:SF1">
    <property type="entry name" value="BLR5128 PROTEIN"/>
    <property type="match status" value="1"/>
</dbReference>
<dbReference type="InterPro" id="IPR018717">
    <property type="entry name" value="DUF2241"/>
</dbReference>
<dbReference type="Pfam" id="PF10000">
    <property type="entry name" value="ACT_3"/>
    <property type="match status" value="1"/>
</dbReference>